<evidence type="ECO:0000313" key="1">
    <source>
        <dbReference type="EMBL" id="KAJ7003079.1"/>
    </source>
</evidence>
<organism evidence="1 2">
    <name type="scientific">Populus alba x Populus x berolinensis</name>
    <dbReference type="NCBI Taxonomy" id="444605"/>
    <lineage>
        <taxon>Eukaryota</taxon>
        <taxon>Viridiplantae</taxon>
        <taxon>Streptophyta</taxon>
        <taxon>Embryophyta</taxon>
        <taxon>Tracheophyta</taxon>
        <taxon>Spermatophyta</taxon>
        <taxon>Magnoliopsida</taxon>
        <taxon>eudicotyledons</taxon>
        <taxon>Gunneridae</taxon>
        <taxon>Pentapetalae</taxon>
        <taxon>rosids</taxon>
        <taxon>fabids</taxon>
        <taxon>Malpighiales</taxon>
        <taxon>Salicaceae</taxon>
        <taxon>Saliceae</taxon>
        <taxon>Populus</taxon>
    </lineage>
</organism>
<proteinExistence type="predicted"/>
<accession>A0AAD6R653</accession>
<sequence>WSGTVGALFLDHIYCEECSCVDCHNNVENEDVRREATECVNCKNLEGSEQGMDVFWGNHGKTKACIQQEKAASSASQESKTK</sequence>
<keyword evidence="2" id="KW-1185">Reference proteome</keyword>
<dbReference type="EMBL" id="JAQIZT010000003">
    <property type="protein sequence ID" value="KAJ7003079.1"/>
    <property type="molecule type" value="Genomic_DNA"/>
</dbReference>
<gene>
    <name evidence="1" type="ORF">NC653_008345</name>
</gene>
<protein>
    <submittedName>
        <fullName evidence="1">Uncharacterized protein</fullName>
    </submittedName>
</protein>
<evidence type="ECO:0000313" key="2">
    <source>
        <dbReference type="Proteomes" id="UP001164929"/>
    </source>
</evidence>
<reference evidence="1" key="1">
    <citation type="journal article" date="2023" name="Mol. Ecol. Resour.">
        <title>Chromosome-level genome assembly of a triploid poplar Populus alba 'Berolinensis'.</title>
        <authorList>
            <person name="Chen S."/>
            <person name="Yu Y."/>
            <person name="Wang X."/>
            <person name="Wang S."/>
            <person name="Zhang T."/>
            <person name="Zhou Y."/>
            <person name="He R."/>
            <person name="Meng N."/>
            <person name="Wang Y."/>
            <person name="Liu W."/>
            <person name="Liu Z."/>
            <person name="Liu J."/>
            <person name="Guo Q."/>
            <person name="Huang H."/>
            <person name="Sederoff R.R."/>
            <person name="Wang G."/>
            <person name="Qu G."/>
            <person name="Chen S."/>
        </authorList>
    </citation>
    <scope>NUCLEOTIDE SEQUENCE</scope>
    <source>
        <strain evidence="1">SC-2020</strain>
    </source>
</reference>
<name>A0AAD6R653_9ROSI</name>
<feature type="non-terminal residue" evidence="1">
    <location>
        <position position="1"/>
    </location>
</feature>
<dbReference type="AlphaFoldDB" id="A0AAD6R653"/>
<comment type="caution">
    <text evidence="1">The sequence shown here is derived from an EMBL/GenBank/DDBJ whole genome shotgun (WGS) entry which is preliminary data.</text>
</comment>
<dbReference type="Proteomes" id="UP001164929">
    <property type="component" value="Chromosome 3"/>
</dbReference>